<keyword evidence="2" id="KW-1185">Reference proteome</keyword>
<protein>
    <submittedName>
        <fullName evidence="3">Protein sleepless</fullName>
    </submittedName>
</protein>
<name>A0A1I7WVI0_HETBA</name>
<dbReference type="AlphaFoldDB" id="A0A1I7WVI0"/>
<reference evidence="3" key="1">
    <citation type="submission" date="2016-11" db="UniProtKB">
        <authorList>
            <consortium name="WormBaseParasite"/>
        </authorList>
    </citation>
    <scope>IDENTIFICATION</scope>
</reference>
<evidence type="ECO:0000256" key="1">
    <source>
        <dbReference type="SAM" id="MobiDB-lite"/>
    </source>
</evidence>
<dbReference type="Proteomes" id="UP000095283">
    <property type="component" value="Unplaced"/>
</dbReference>
<accession>A0A1I7WVI0</accession>
<evidence type="ECO:0000313" key="3">
    <source>
        <dbReference type="WBParaSite" id="Hba_09138"/>
    </source>
</evidence>
<evidence type="ECO:0000313" key="2">
    <source>
        <dbReference type="Proteomes" id="UP000095283"/>
    </source>
</evidence>
<organism evidence="2 3">
    <name type="scientific">Heterorhabditis bacteriophora</name>
    <name type="common">Entomopathogenic nematode worm</name>
    <dbReference type="NCBI Taxonomy" id="37862"/>
    <lineage>
        <taxon>Eukaryota</taxon>
        <taxon>Metazoa</taxon>
        <taxon>Ecdysozoa</taxon>
        <taxon>Nematoda</taxon>
        <taxon>Chromadorea</taxon>
        <taxon>Rhabditida</taxon>
        <taxon>Rhabditina</taxon>
        <taxon>Rhabditomorpha</taxon>
        <taxon>Strongyloidea</taxon>
        <taxon>Heterorhabditidae</taxon>
        <taxon>Heterorhabditis</taxon>
    </lineage>
</organism>
<proteinExistence type="predicted"/>
<feature type="region of interest" description="Disordered" evidence="1">
    <location>
        <begin position="139"/>
        <end position="169"/>
    </location>
</feature>
<feature type="compositionally biased region" description="Low complexity" evidence="1">
    <location>
        <begin position="143"/>
        <end position="162"/>
    </location>
</feature>
<sequence>MESEDRHCPGDKCDQIQVSVDALVPNKMVRQAAQAWNWAPTSNDERDCYSHFKSWDCNRFINSTYSTITSLNTICFCCSGNLECLGRINNNINFVSVTQTQPLTTTASIIHTNDAGISSPSTFQTHVAVPIPTSFNQPPPSLPMAASASSSGDSLLPPGTSSLPPPTAALPPPPGLTLDFLNIYLFTYAQKYRSRIF</sequence>
<dbReference type="WBParaSite" id="Hba_09138">
    <property type="protein sequence ID" value="Hba_09138"/>
    <property type="gene ID" value="Hba_09138"/>
</dbReference>